<dbReference type="HOGENOM" id="CLU_091983_0_0_5"/>
<proteinExistence type="predicted"/>
<dbReference type="SUPFAM" id="SSF52499">
    <property type="entry name" value="Isochorismatase-like hydrolases"/>
    <property type="match status" value="1"/>
</dbReference>
<dbReference type="Pfam" id="PF00857">
    <property type="entry name" value="Isochorismatase"/>
    <property type="match status" value="1"/>
</dbReference>
<dbReference type="InterPro" id="IPR050272">
    <property type="entry name" value="Isochorismatase-like_hydrls"/>
</dbReference>
<dbReference type="EMBL" id="CP001349">
    <property type="protein sequence ID" value="ACL57756.1"/>
    <property type="molecule type" value="Genomic_DNA"/>
</dbReference>
<dbReference type="KEGG" id="mno:Mnod_2805"/>
<dbReference type="Gene3D" id="3.40.50.850">
    <property type="entry name" value="Isochorismatase-like"/>
    <property type="match status" value="1"/>
</dbReference>
<sequence length="208" mass="23530">MGTPTPADTDALPNGPLDAAAVHLCVDMQRLFAEQTAWHMPWMARVLPRVRRLAERFPERTIFTRFIPARNPGEGRGCWKRYYERWACMTLEQLGEDMVALVPDLASFAPPAQVVDKRVYSPWLESSLEQILRERRADTLVITGGETDVCVLATVLGALDRGYRMVLATDGLCSSSDETHDAMLTLYQQRFGQQLETATTDQILRNWT</sequence>
<dbReference type="eggNOG" id="COG1335">
    <property type="taxonomic scope" value="Bacteria"/>
</dbReference>
<dbReference type="InterPro" id="IPR036380">
    <property type="entry name" value="Isochorismatase-like_sf"/>
</dbReference>
<evidence type="ECO:0000259" key="2">
    <source>
        <dbReference type="Pfam" id="PF00857"/>
    </source>
</evidence>
<dbReference type="InterPro" id="IPR000868">
    <property type="entry name" value="Isochorismatase-like_dom"/>
</dbReference>
<keyword evidence="1 3" id="KW-0378">Hydrolase</keyword>
<dbReference type="Proteomes" id="UP000008207">
    <property type="component" value="Chromosome"/>
</dbReference>
<evidence type="ECO:0000313" key="4">
    <source>
        <dbReference type="Proteomes" id="UP000008207"/>
    </source>
</evidence>
<dbReference type="STRING" id="460265.Mnod_2805"/>
<keyword evidence="4" id="KW-1185">Reference proteome</keyword>
<organism evidence="3 4">
    <name type="scientific">Methylobacterium nodulans (strain LMG 21967 / CNCM I-2342 / ORS 2060)</name>
    <dbReference type="NCBI Taxonomy" id="460265"/>
    <lineage>
        <taxon>Bacteria</taxon>
        <taxon>Pseudomonadati</taxon>
        <taxon>Pseudomonadota</taxon>
        <taxon>Alphaproteobacteria</taxon>
        <taxon>Hyphomicrobiales</taxon>
        <taxon>Methylobacteriaceae</taxon>
        <taxon>Methylobacterium</taxon>
    </lineage>
</organism>
<gene>
    <name evidence="3" type="ordered locus">Mnod_2805</name>
</gene>
<evidence type="ECO:0000313" key="3">
    <source>
        <dbReference type="EMBL" id="ACL57756.1"/>
    </source>
</evidence>
<dbReference type="RefSeq" id="WP_015929431.1">
    <property type="nucleotide sequence ID" value="NC_011894.1"/>
</dbReference>
<dbReference type="OrthoDB" id="9811489at2"/>
<dbReference type="AlphaFoldDB" id="B8IFM1"/>
<dbReference type="GO" id="GO:0016787">
    <property type="term" value="F:hydrolase activity"/>
    <property type="evidence" value="ECO:0007669"/>
    <property type="project" value="UniProtKB-KW"/>
</dbReference>
<protein>
    <submittedName>
        <fullName evidence="3">Isochorismatase hydrolase</fullName>
    </submittedName>
</protein>
<dbReference type="CDD" id="cd00431">
    <property type="entry name" value="cysteine_hydrolases"/>
    <property type="match status" value="1"/>
</dbReference>
<dbReference type="PANTHER" id="PTHR43540:SF6">
    <property type="entry name" value="ISOCHORISMATASE-LIKE DOMAIN-CONTAINING PROTEIN"/>
    <property type="match status" value="1"/>
</dbReference>
<accession>B8IFM1</accession>
<name>B8IFM1_METNO</name>
<evidence type="ECO:0000256" key="1">
    <source>
        <dbReference type="ARBA" id="ARBA00022801"/>
    </source>
</evidence>
<reference evidence="3 4" key="1">
    <citation type="submission" date="2009-01" db="EMBL/GenBank/DDBJ databases">
        <title>Complete sequence of chromosome of Methylobacterium nodulans ORS 2060.</title>
        <authorList>
            <consortium name="US DOE Joint Genome Institute"/>
            <person name="Lucas S."/>
            <person name="Copeland A."/>
            <person name="Lapidus A."/>
            <person name="Glavina del Rio T."/>
            <person name="Dalin E."/>
            <person name="Tice H."/>
            <person name="Bruce D."/>
            <person name="Goodwin L."/>
            <person name="Pitluck S."/>
            <person name="Sims D."/>
            <person name="Brettin T."/>
            <person name="Detter J.C."/>
            <person name="Han C."/>
            <person name="Larimer F."/>
            <person name="Land M."/>
            <person name="Hauser L."/>
            <person name="Kyrpides N."/>
            <person name="Ivanova N."/>
            <person name="Marx C.J."/>
            <person name="Richardson P."/>
        </authorList>
    </citation>
    <scope>NUCLEOTIDE SEQUENCE [LARGE SCALE GENOMIC DNA]</scope>
    <source>
        <strain evidence="4">LMG 21967 / CNCM I-2342 / ORS 2060</strain>
    </source>
</reference>
<dbReference type="PANTHER" id="PTHR43540">
    <property type="entry name" value="PEROXYUREIDOACRYLATE/UREIDOACRYLATE AMIDOHYDROLASE-RELATED"/>
    <property type="match status" value="1"/>
</dbReference>
<feature type="domain" description="Isochorismatase-like" evidence="2">
    <location>
        <begin position="22"/>
        <end position="198"/>
    </location>
</feature>